<dbReference type="EMBL" id="LR134359">
    <property type="protein sequence ID" value="VEG60708.1"/>
    <property type="molecule type" value="Genomic_DNA"/>
</dbReference>
<proteinExistence type="predicted"/>
<evidence type="ECO:0000313" key="2">
    <source>
        <dbReference type="EMBL" id="VEG60708.1"/>
    </source>
</evidence>
<protein>
    <submittedName>
        <fullName evidence="2">Sugar transferase</fullName>
    </submittedName>
</protein>
<dbReference type="GO" id="GO:0016740">
    <property type="term" value="F:transferase activity"/>
    <property type="evidence" value="ECO:0007669"/>
    <property type="project" value="UniProtKB-KW"/>
</dbReference>
<dbReference type="Proteomes" id="UP000275504">
    <property type="component" value="Chromosome"/>
</dbReference>
<feature type="coiled-coil region" evidence="1">
    <location>
        <begin position="146"/>
        <end position="173"/>
    </location>
</feature>
<reference evidence="2 3" key="1">
    <citation type="submission" date="2018-12" db="EMBL/GenBank/DDBJ databases">
        <authorList>
            <consortium name="Pathogen Informatics"/>
        </authorList>
    </citation>
    <scope>NUCLEOTIDE SEQUENCE [LARGE SCALE GENOMIC DNA]</scope>
    <source>
        <strain evidence="2 3">NCTC11951</strain>
    </source>
</reference>
<sequence length="300" mass="34888">MEASSYNQPDEKTRLVDLKYTKSVGFVDGAWDTRNYHIPWQHIYNLVAELLEILSREKKIKISNLKLGRLFVPSVELVAKQYQIKQELGELGLKILDENVNKHIIITYVTDKEFGLQNQIKEKDNIIFTLNQEKTTLQNELNSLPAKKQRLELANLEQDLKNKELQSFVLKKELGNKFVKNININYIDKNSAKTRIQNHLSYKLGQALIENSKSILGYIRMLYVLSYIKDKHKFEQKAYEEKIKENPNLALPPLETYPDYNEALKEKECFTYKLGEALMQANKNWYGGGISNLHSKMCLG</sequence>
<organism evidence="2 3">
    <name type="scientific">Campylobacter jejuni subsp. doylei</name>
    <dbReference type="NCBI Taxonomy" id="32021"/>
    <lineage>
        <taxon>Bacteria</taxon>
        <taxon>Pseudomonadati</taxon>
        <taxon>Campylobacterota</taxon>
        <taxon>Epsilonproteobacteria</taxon>
        <taxon>Campylobacterales</taxon>
        <taxon>Campylobacteraceae</taxon>
        <taxon>Campylobacter</taxon>
    </lineage>
</organism>
<dbReference type="AlphaFoldDB" id="A0A448J7S6"/>
<gene>
    <name evidence="2" type="ORF">NCTC11951_00407</name>
</gene>
<evidence type="ECO:0000313" key="3">
    <source>
        <dbReference type="Proteomes" id="UP000275504"/>
    </source>
</evidence>
<accession>A0A448J7S6</accession>
<name>A0A448J7S6_CAMJU</name>
<keyword evidence="1" id="KW-0175">Coiled coil</keyword>
<evidence type="ECO:0000256" key="1">
    <source>
        <dbReference type="SAM" id="Coils"/>
    </source>
</evidence>
<keyword evidence="2" id="KW-0808">Transferase</keyword>